<name>F5J2B0_9BACT</name>
<sequence>MKNLDLQTETNLLLAKQIINGFSDSSDIIDWALLLMENGYDSENLYILAGLEAKYVWTIDNYFKKTIEDLNIESNIEKQTLLDFYLIYYIKAAIENPNIV</sequence>
<evidence type="ECO:0000313" key="2">
    <source>
        <dbReference type="Proteomes" id="UP000004913"/>
    </source>
</evidence>
<dbReference type="AlphaFoldDB" id="F5J2B0"/>
<comment type="caution">
    <text evidence="1">The sequence shown here is derived from an EMBL/GenBank/DDBJ whole genome shotgun (WGS) entry which is preliminary data.</text>
</comment>
<reference evidence="1 2" key="1">
    <citation type="submission" date="2011-04" db="EMBL/GenBank/DDBJ databases">
        <title>The Genome Sequence of Dysgonomonas gadei ATCC BAA-286.</title>
        <authorList>
            <consortium name="The Broad Institute Genome Sequencing Platform"/>
            <person name="Earl A."/>
            <person name="Ward D."/>
            <person name="Feldgarden M."/>
            <person name="Gevers D."/>
            <person name="Pudlo N."/>
            <person name="Martens E."/>
            <person name="Allen-Vercoe E."/>
            <person name="Young S.K."/>
            <person name="Zeng Q."/>
            <person name="Gargeya S."/>
            <person name="Fitzgerald M."/>
            <person name="Haas B."/>
            <person name="Abouelleil A."/>
            <person name="Alvarado L."/>
            <person name="Arachchi H.M."/>
            <person name="Berlin A."/>
            <person name="Brown A."/>
            <person name="Chapman S.B."/>
            <person name="Chen Z."/>
            <person name="Dunbar C."/>
            <person name="Freedman E."/>
            <person name="Gearin G."/>
            <person name="Gellesch M."/>
            <person name="Goldberg J."/>
            <person name="Griggs A."/>
            <person name="Gujja S."/>
            <person name="Heiman D."/>
            <person name="Howarth C."/>
            <person name="Larson L."/>
            <person name="Lui A."/>
            <person name="MacDonald P.J.P."/>
            <person name="Mehta T."/>
            <person name="Montmayeur A."/>
            <person name="Murphy C."/>
            <person name="Neiman D."/>
            <person name="Pearson M."/>
            <person name="Priest M."/>
            <person name="Roberts A."/>
            <person name="Saif S."/>
            <person name="Shea T."/>
            <person name="Shenoy N."/>
            <person name="Sisk P."/>
            <person name="Stolte C."/>
            <person name="Sykes S."/>
            <person name="Yandava C."/>
            <person name="Wortman J."/>
            <person name="Nusbaum C."/>
            <person name="Birren B."/>
        </authorList>
    </citation>
    <scope>NUCLEOTIDE SEQUENCE [LARGE SCALE GENOMIC DNA]</scope>
    <source>
        <strain evidence="1 2">ATCC BAA-286</strain>
    </source>
</reference>
<proteinExistence type="predicted"/>
<protein>
    <submittedName>
        <fullName evidence="1">Uncharacterized protein</fullName>
    </submittedName>
</protein>
<dbReference type="OrthoDB" id="706425at2"/>
<evidence type="ECO:0000313" key="1">
    <source>
        <dbReference type="EMBL" id="EGK00145.1"/>
    </source>
</evidence>
<dbReference type="HOGENOM" id="CLU_2301362_0_0_10"/>
<dbReference type="EMBL" id="ADLV01000040">
    <property type="protein sequence ID" value="EGK00145.1"/>
    <property type="molecule type" value="Genomic_DNA"/>
</dbReference>
<dbReference type="Proteomes" id="UP000004913">
    <property type="component" value="Unassembled WGS sequence"/>
</dbReference>
<organism evidence="1 2">
    <name type="scientific">Dysgonomonas gadei ATCC BAA-286</name>
    <dbReference type="NCBI Taxonomy" id="742766"/>
    <lineage>
        <taxon>Bacteria</taxon>
        <taxon>Pseudomonadati</taxon>
        <taxon>Bacteroidota</taxon>
        <taxon>Bacteroidia</taxon>
        <taxon>Bacteroidales</taxon>
        <taxon>Dysgonomonadaceae</taxon>
        <taxon>Dysgonomonas</taxon>
    </lineage>
</organism>
<gene>
    <name evidence="1" type="ORF">HMPREF9455_03477</name>
</gene>
<keyword evidence="2" id="KW-1185">Reference proteome</keyword>
<dbReference type="RefSeq" id="WP_006801010.1">
    <property type="nucleotide sequence ID" value="NZ_GL891989.1"/>
</dbReference>
<accession>F5J2B0</accession>